<proteinExistence type="predicted"/>
<accession>A0A0E9W961</accession>
<dbReference type="EMBL" id="GBXM01022452">
    <property type="protein sequence ID" value="JAH86125.1"/>
    <property type="molecule type" value="Transcribed_RNA"/>
</dbReference>
<dbReference type="AlphaFoldDB" id="A0A0E9W961"/>
<protein>
    <submittedName>
        <fullName evidence="1">Uncharacterized protein</fullName>
    </submittedName>
</protein>
<name>A0A0E9W961_ANGAN</name>
<evidence type="ECO:0000313" key="1">
    <source>
        <dbReference type="EMBL" id="JAH86125.1"/>
    </source>
</evidence>
<reference evidence="1" key="1">
    <citation type="submission" date="2014-11" db="EMBL/GenBank/DDBJ databases">
        <authorList>
            <person name="Amaro Gonzalez C."/>
        </authorList>
    </citation>
    <scope>NUCLEOTIDE SEQUENCE</scope>
</reference>
<sequence length="28" mass="3014">MVHLHLPGAEPFCGLNPTALATSREHTN</sequence>
<reference evidence="1" key="2">
    <citation type="journal article" date="2015" name="Fish Shellfish Immunol.">
        <title>Early steps in the European eel (Anguilla anguilla)-Vibrio vulnificus interaction in the gills: Role of the RtxA13 toxin.</title>
        <authorList>
            <person name="Callol A."/>
            <person name="Pajuelo D."/>
            <person name="Ebbesson L."/>
            <person name="Teles M."/>
            <person name="MacKenzie S."/>
            <person name="Amaro C."/>
        </authorList>
    </citation>
    <scope>NUCLEOTIDE SEQUENCE</scope>
</reference>
<organism evidence="1">
    <name type="scientific">Anguilla anguilla</name>
    <name type="common">European freshwater eel</name>
    <name type="synonym">Muraena anguilla</name>
    <dbReference type="NCBI Taxonomy" id="7936"/>
    <lineage>
        <taxon>Eukaryota</taxon>
        <taxon>Metazoa</taxon>
        <taxon>Chordata</taxon>
        <taxon>Craniata</taxon>
        <taxon>Vertebrata</taxon>
        <taxon>Euteleostomi</taxon>
        <taxon>Actinopterygii</taxon>
        <taxon>Neopterygii</taxon>
        <taxon>Teleostei</taxon>
        <taxon>Anguilliformes</taxon>
        <taxon>Anguillidae</taxon>
        <taxon>Anguilla</taxon>
    </lineage>
</organism>